<evidence type="ECO:0000313" key="3">
    <source>
        <dbReference type="EMBL" id="MDA4844124.1"/>
    </source>
</evidence>
<sequence length="128" mass="13476">MKKLLCGLLLATGALAAGFAVAGDELDVPVMMWSDGDLDTCSLGAVTGLDPNGDNFLAVRAGPGTGHRMLDKIHTDDEVWIFDENNGWFGVAYGSPNISCSPIRGNRPYDGPGSTGWVFGKYVKIIAG</sequence>
<keyword evidence="1" id="KW-0732">Signal</keyword>
<reference evidence="3" key="1">
    <citation type="submission" date="2022-11" db="EMBL/GenBank/DDBJ databases">
        <title>Hoeflea poritis sp. nov., isolated from scleractinian coral Porites lutea.</title>
        <authorList>
            <person name="Zhang G."/>
            <person name="Wei Q."/>
            <person name="Cai L."/>
        </authorList>
    </citation>
    <scope>NUCLEOTIDE SEQUENCE</scope>
    <source>
        <strain evidence="3">E7-10</strain>
    </source>
</reference>
<proteinExistence type="predicted"/>
<protein>
    <submittedName>
        <fullName evidence="3">SH3 domain-containing protein</fullName>
    </submittedName>
</protein>
<gene>
    <name evidence="3" type="ORF">OOZ53_02135</name>
</gene>
<feature type="signal peptide" evidence="1">
    <location>
        <begin position="1"/>
        <end position="22"/>
    </location>
</feature>
<feature type="chain" id="PRO_5045132307" evidence="1">
    <location>
        <begin position="23"/>
        <end position="128"/>
    </location>
</feature>
<accession>A0ABT4VHD4</accession>
<dbReference type="EMBL" id="JAPJZH010000001">
    <property type="protein sequence ID" value="MDA4844124.1"/>
    <property type="molecule type" value="Genomic_DNA"/>
</dbReference>
<keyword evidence="4" id="KW-1185">Reference proteome</keyword>
<evidence type="ECO:0000256" key="1">
    <source>
        <dbReference type="SAM" id="SignalP"/>
    </source>
</evidence>
<dbReference type="Gene3D" id="2.30.30.40">
    <property type="entry name" value="SH3 Domains"/>
    <property type="match status" value="1"/>
</dbReference>
<comment type="caution">
    <text evidence="3">The sequence shown here is derived from an EMBL/GenBank/DDBJ whole genome shotgun (WGS) entry which is preliminary data.</text>
</comment>
<organism evidence="3 4">
    <name type="scientific">Hoeflea poritis</name>
    <dbReference type="NCBI Taxonomy" id="2993659"/>
    <lineage>
        <taxon>Bacteria</taxon>
        <taxon>Pseudomonadati</taxon>
        <taxon>Pseudomonadota</taxon>
        <taxon>Alphaproteobacteria</taxon>
        <taxon>Hyphomicrobiales</taxon>
        <taxon>Rhizobiaceae</taxon>
        <taxon>Hoeflea</taxon>
    </lineage>
</organism>
<dbReference type="Pfam" id="PF08239">
    <property type="entry name" value="SH3_3"/>
    <property type="match status" value="1"/>
</dbReference>
<evidence type="ECO:0000313" key="4">
    <source>
        <dbReference type="Proteomes" id="UP001148313"/>
    </source>
</evidence>
<evidence type="ECO:0000259" key="2">
    <source>
        <dbReference type="Pfam" id="PF08239"/>
    </source>
</evidence>
<name>A0ABT4VHD4_9HYPH</name>
<dbReference type="Proteomes" id="UP001148313">
    <property type="component" value="Unassembled WGS sequence"/>
</dbReference>
<dbReference type="RefSeq" id="WP_271087647.1">
    <property type="nucleotide sequence ID" value="NZ_JAPJZH010000001.1"/>
</dbReference>
<dbReference type="InterPro" id="IPR003646">
    <property type="entry name" value="SH3-like_bac-type"/>
</dbReference>
<feature type="domain" description="SH3b" evidence="2">
    <location>
        <begin position="57"/>
        <end position="124"/>
    </location>
</feature>